<evidence type="ECO:0000313" key="1">
    <source>
        <dbReference type="EMBL" id="CVI15231.1"/>
    </source>
</evidence>
<gene>
    <name evidence="1" type="ORF">AGR4A_Cc190031</name>
</gene>
<name>A0A822UY00_AGRTU</name>
<accession>A0A822UY00</accession>
<organism evidence="1 2">
    <name type="scientific">Agrobacterium tumefaciens str. B6</name>
    <dbReference type="NCBI Taxonomy" id="1183423"/>
    <lineage>
        <taxon>Bacteria</taxon>
        <taxon>Pseudomonadati</taxon>
        <taxon>Pseudomonadota</taxon>
        <taxon>Alphaproteobacteria</taxon>
        <taxon>Hyphomicrobiales</taxon>
        <taxon>Rhizobiaceae</taxon>
        <taxon>Rhizobium/Agrobacterium group</taxon>
        <taxon>Agrobacterium</taxon>
        <taxon>Agrobacterium tumefaciens complex</taxon>
    </lineage>
</organism>
<proteinExistence type="predicted"/>
<sequence length="66" mass="7239">MHQEREYEDTNSLKVLAVDVATTLMPHLKVIASDNLSVELEVSEFKMVGSLSTTSSVKITVSATEQ</sequence>
<dbReference type="RefSeq" id="WP_060723202.1">
    <property type="nucleotide sequence ID" value="NZ_LT009758.1"/>
</dbReference>
<dbReference type="EMBL" id="FCNL01000011">
    <property type="protein sequence ID" value="CVI15231.1"/>
    <property type="molecule type" value="Genomic_DNA"/>
</dbReference>
<dbReference type="Proteomes" id="UP000192074">
    <property type="component" value="Unassembled WGS sequence"/>
</dbReference>
<evidence type="ECO:0000313" key="2">
    <source>
        <dbReference type="Proteomes" id="UP000192074"/>
    </source>
</evidence>
<reference evidence="1 2" key="1">
    <citation type="submission" date="2016-01" db="EMBL/GenBank/DDBJ databases">
        <authorList>
            <person name="Regsiter A."/>
            <person name="william w."/>
        </authorList>
    </citation>
    <scope>NUCLEOTIDE SEQUENCE [LARGE SCALE GENOMIC DNA]</scope>
    <source>
        <strain evidence="1 2">B6</strain>
    </source>
</reference>
<protein>
    <submittedName>
        <fullName evidence="1">Uncharacterized protein</fullName>
    </submittedName>
</protein>
<comment type="caution">
    <text evidence="1">The sequence shown here is derived from an EMBL/GenBank/DDBJ whole genome shotgun (WGS) entry which is preliminary data.</text>
</comment>
<dbReference type="AlphaFoldDB" id="A0A822UY00"/>